<dbReference type="KEGG" id="sita:101759182"/>
<accession>A0A368SJW4</accession>
<reference evidence="1" key="2">
    <citation type="submission" date="2015-07" db="EMBL/GenBank/DDBJ databases">
        <authorList>
            <person name="Noorani M."/>
        </authorList>
    </citation>
    <scope>NUCLEOTIDE SEQUENCE</scope>
    <source>
        <strain evidence="1">Yugu1</strain>
    </source>
</reference>
<reference evidence="1" key="1">
    <citation type="journal article" date="2012" name="Nat. Biotechnol.">
        <title>Reference genome sequence of the model plant Setaria.</title>
        <authorList>
            <person name="Bennetzen J.L."/>
            <person name="Schmutz J."/>
            <person name="Wang H."/>
            <person name="Percifield R."/>
            <person name="Hawkins J."/>
            <person name="Pontaroli A.C."/>
            <person name="Estep M."/>
            <person name="Feng L."/>
            <person name="Vaughn J.N."/>
            <person name="Grimwood J."/>
            <person name="Jenkins J."/>
            <person name="Barry K."/>
            <person name="Lindquist E."/>
            <person name="Hellsten U."/>
            <person name="Deshpande S."/>
            <person name="Wang X."/>
            <person name="Wu X."/>
            <person name="Mitros T."/>
            <person name="Triplett J."/>
            <person name="Yang X."/>
            <person name="Ye C.Y."/>
            <person name="Mauro-Herrera M."/>
            <person name="Wang L."/>
            <person name="Li P."/>
            <person name="Sharma M."/>
            <person name="Sharma R."/>
            <person name="Ronald P.C."/>
            <person name="Panaud O."/>
            <person name="Kellogg E.A."/>
            <person name="Brutnell T.P."/>
            <person name="Doust A.N."/>
            <person name="Tuskan G.A."/>
            <person name="Rokhsar D."/>
            <person name="Devos K.M."/>
        </authorList>
    </citation>
    <scope>NUCLEOTIDE SEQUENCE [LARGE SCALE GENOMIC DNA]</scope>
    <source>
        <strain evidence="1">Yugu1</strain>
    </source>
</reference>
<dbReference type="AlphaFoldDB" id="A0A368SJW4"/>
<organism evidence="1">
    <name type="scientific">Setaria italica</name>
    <name type="common">Foxtail millet</name>
    <name type="synonym">Panicum italicum</name>
    <dbReference type="NCBI Taxonomy" id="4555"/>
    <lineage>
        <taxon>Eukaryota</taxon>
        <taxon>Viridiplantae</taxon>
        <taxon>Streptophyta</taxon>
        <taxon>Embryophyta</taxon>
        <taxon>Tracheophyta</taxon>
        <taxon>Spermatophyta</taxon>
        <taxon>Magnoliopsida</taxon>
        <taxon>Liliopsida</taxon>
        <taxon>Poales</taxon>
        <taxon>Poaceae</taxon>
        <taxon>PACMAD clade</taxon>
        <taxon>Panicoideae</taxon>
        <taxon>Panicodae</taxon>
        <taxon>Paniceae</taxon>
        <taxon>Cenchrinae</taxon>
        <taxon>Setaria</taxon>
    </lineage>
</organism>
<proteinExistence type="predicted"/>
<dbReference type="EMBL" id="CM003536">
    <property type="protein sequence ID" value="RCV42634.1"/>
    <property type="molecule type" value="Genomic_DNA"/>
</dbReference>
<dbReference type="STRING" id="4555.A0A368SJW4"/>
<dbReference type="OrthoDB" id="606837at2759"/>
<dbReference type="InterPro" id="IPR036047">
    <property type="entry name" value="F-box-like_dom_sf"/>
</dbReference>
<dbReference type="Pfam" id="PF14299">
    <property type="entry name" value="PP2"/>
    <property type="match status" value="1"/>
</dbReference>
<evidence type="ECO:0000313" key="1">
    <source>
        <dbReference type="EMBL" id="RCV42634.1"/>
    </source>
</evidence>
<dbReference type="InterPro" id="IPR025886">
    <property type="entry name" value="PP2-like"/>
</dbReference>
<protein>
    <recommendedName>
        <fullName evidence="2">F-box domain-containing protein</fullName>
    </recommendedName>
</protein>
<dbReference type="CDD" id="cd22162">
    <property type="entry name" value="F-box_AtSKIP3-like"/>
    <property type="match status" value="1"/>
</dbReference>
<dbReference type="PANTHER" id="PTHR32278">
    <property type="entry name" value="F-BOX DOMAIN-CONTAINING PROTEIN"/>
    <property type="match status" value="1"/>
</dbReference>
<sequence length="307" mass="33224">MAAEESRQETSLGYLPEACLAHAIALTSPRDASRCAAVSPAFRDAADSDHVWGRFIPEGHLRAVVDLQTVNTAAGRRASTKKDAYLGLCEGGVAVDGDAGCRLWLDRASGAKCYALSARRLSLPWEDGEFSWRWAAHPLSRFGEVAKLMDCTFLDIYGRLPAAALTPATSYAAYLVYDTAKGHRGLSFPDQETMVSLSGRGVLSEASRRAVCLRPNEAEARKFWGADLIVVAPNGVGEEPRLRGDGWWEVEMGQLRTREAGEHEALGEEEVVASFEVLGSYPKRGLIVEGIEFRPSTSLGLGASAHQ</sequence>
<evidence type="ECO:0008006" key="2">
    <source>
        <dbReference type="Google" id="ProtNLM"/>
    </source>
</evidence>
<dbReference type="PANTHER" id="PTHR32278:SF121">
    <property type="entry name" value="F-BOX DOMAIN-CONTAINING PROTEIN"/>
    <property type="match status" value="1"/>
</dbReference>
<gene>
    <name evidence="1" type="ORF">SETIT_9G231200v2</name>
</gene>
<dbReference type="SUPFAM" id="SSF81383">
    <property type="entry name" value="F-box domain"/>
    <property type="match status" value="1"/>
</dbReference>
<name>A0A368SJW4_SETIT</name>